<keyword evidence="8 16" id="KW-0418">Kinase</keyword>
<dbReference type="Pfam" id="PF13424">
    <property type="entry name" value="TPR_12"/>
    <property type="match status" value="1"/>
</dbReference>
<dbReference type="EMBL" id="JAPMUA010000001">
    <property type="protein sequence ID" value="MDG3584786.1"/>
    <property type="molecule type" value="Genomic_DNA"/>
</dbReference>
<dbReference type="InterPro" id="IPR003594">
    <property type="entry name" value="HATPase_dom"/>
</dbReference>
<comment type="caution">
    <text evidence="16">The sequence shown here is derived from an EMBL/GenBank/DDBJ whole genome shotgun (WGS) entry which is preliminary data.</text>
</comment>
<evidence type="ECO:0000256" key="7">
    <source>
        <dbReference type="ARBA" id="ARBA00022692"/>
    </source>
</evidence>
<evidence type="ECO:0000256" key="13">
    <source>
        <dbReference type="SAM" id="Phobius"/>
    </source>
</evidence>
<accession>A0ABT6FNF3</accession>
<keyword evidence="10 13" id="KW-0472">Membrane</keyword>
<dbReference type="EC" id="2.7.13.3" evidence="3"/>
<dbReference type="SUPFAM" id="SSF48452">
    <property type="entry name" value="TPR-like"/>
    <property type="match status" value="2"/>
</dbReference>
<keyword evidence="5" id="KW-0597">Phosphoprotein</keyword>
<keyword evidence="14" id="KW-0732">Signal</keyword>
<feature type="domain" description="Histidine kinase" evidence="15">
    <location>
        <begin position="464"/>
        <end position="681"/>
    </location>
</feature>
<protein>
    <recommendedName>
        <fullName evidence="3">histidine kinase</fullName>
        <ecNumber evidence="3">2.7.13.3</ecNumber>
    </recommendedName>
</protein>
<sequence length="682" mass="78519">MKFKLLLIPICLLFCPNSYGQEQKKDSLAKRIAQQKHRSIEEKRDTAYINLLNRYVVANFYISNDTIKFYSEESLKLSKSIHYTRGEVEALINLAFYESELGNYTEAISIAQKSLAKALNSNNLEQTLMCYCNIATFYEYSGDIKNSVEFSLKGISLGEHNGHKSKDAKLYLSLLYENLGITYGMQREYKKALEFLYKAQKINIETKNTLSEGQTLSNIASFQLKTREFEKGLKNIDKSIPIFKELGYDDWLAYALKVKGQLYVEMNKYEPALDIFMQSLSLYEKVEDKREKISLLNGIAKTYSGMQEYDLAKLYAEEALVIAKELNSFEDIKECSQTLSVIYKKTKDFEKALQYHEQFKKYNDSIFNHENTKSIAAHEAQMDFIEKENELILKNEKELNKQKLFIYLSTGGVLILLTVLFFTQRSRKLERKLNGLLANKNYDLKKREQELQELNETKNKFFSIIAHDLRAPIASLNSLIDLLKDNQISPNDFMQFAPKLSEQVKSISFTLNNLLVWGQAQMKGAISRPSKVDIKHEVAETMLLLKELAHKKNIDIYNKVPDKAFAYVDRDQVQLIFRNLVNNAIKFTAESGFIEIIGTELKNHWQIEIKDSGIGIAQEVIDNILSDKTHFSSTYGTHNEKGTGLGLNLCKEMIKKNHGELWIVSKINEGTSFFFTLPKMEG</sequence>
<evidence type="ECO:0000256" key="10">
    <source>
        <dbReference type="ARBA" id="ARBA00023136"/>
    </source>
</evidence>
<feature type="coiled-coil region" evidence="12">
    <location>
        <begin position="375"/>
        <end position="402"/>
    </location>
</feature>
<evidence type="ECO:0000259" key="15">
    <source>
        <dbReference type="PROSITE" id="PS50109"/>
    </source>
</evidence>
<dbReference type="RefSeq" id="WP_277898544.1">
    <property type="nucleotide sequence ID" value="NZ_JAPMUA010000001.1"/>
</dbReference>
<evidence type="ECO:0000256" key="4">
    <source>
        <dbReference type="ARBA" id="ARBA00022475"/>
    </source>
</evidence>
<evidence type="ECO:0000313" key="16">
    <source>
        <dbReference type="EMBL" id="MDG3584786.1"/>
    </source>
</evidence>
<keyword evidence="7 13" id="KW-0812">Transmembrane</keyword>
<keyword evidence="11" id="KW-0802">TPR repeat</keyword>
<comment type="subcellular location">
    <subcellularLocation>
        <location evidence="2">Cell membrane</location>
        <topology evidence="2">Multi-pass membrane protein</topology>
    </subcellularLocation>
</comment>
<dbReference type="PANTHER" id="PTHR45453:SF2">
    <property type="entry name" value="HISTIDINE KINASE"/>
    <property type="match status" value="1"/>
</dbReference>
<evidence type="ECO:0000256" key="11">
    <source>
        <dbReference type="PROSITE-ProRule" id="PRU00339"/>
    </source>
</evidence>
<feature type="signal peptide" evidence="14">
    <location>
        <begin position="1"/>
        <end position="20"/>
    </location>
</feature>
<dbReference type="InterPro" id="IPR036890">
    <property type="entry name" value="HATPase_C_sf"/>
</dbReference>
<evidence type="ECO:0000313" key="17">
    <source>
        <dbReference type="Proteomes" id="UP001153642"/>
    </source>
</evidence>
<dbReference type="Gene3D" id="1.10.287.130">
    <property type="match status" value="1"/>
</dbReference>
<keyword evidence="4" id="KW-1003">Cell membrane</keyword>
<dbReference type="PANTHER" id="PTHR45453">
    <property type="entry name" value="PHOSPHATE REGULON SENSOR PROTEIN PHOR"/>
    <property type="match status" value="1"/>
</dbReference>
<evidence type="ECO:0000256" key="8">
    <source>
        <dbReference type="ARBA" id="ARBA00022777"/>
    </source>
</evidence>
<dbReference type="PROSITE" id="PS50109">
    <property type="entry name" value="HIS_KIN"/>
    <property type="match status" value="1"/>
</dbReference>
<dbReference type="CDD" id="cd00082">
    <property type="entry name" value="HisKA"/>
    <property type="match status" value="1"/>
</dbReference>
<evidence type="ECO:0000256" key="9">
    <source>
        <dbReference type="ARBA" id="ARBA00022989"/>
    </source>
</evidence>
<dbReference type="GO" id="GO:0016301">
    <property type="term" value="F:kinase activity"/>
    <property type="evidence" value="ECO:0007669"/>
    <property type="project" value="UniProtKB-KW"/>
</dbReference>
<evidence type="ECO:0000256" key="14">
    <source>
        <dbReference type="SAM" id="SignalP"/>
    </source>
</evidence>
<organism evidence="16 17">
    <name type="scientific">Galbibacter pacificus</name>
    <dbReference type="NCBI Taxonomy" id="2996052"/>
    <lineage>
        <taxon>Bacteria</taxon>
        <taxon>Pseudomonadati</taxon>
        <taxon>Bacteroidota</taxon>
        <taxon>Flavobacteriia</taxon>
        <taxon>Flavobacteriales</taxon>
        <taxon>Flavobacteriaceae</taxon>
        <taxon>Galbibacter</taxon>
    </lineage>
</organism>
<dbReference type="InterPro" id="IPR050351">
    <property type="entry name" value="BphY/WalK/GraS-like"/>
</dbReference>
<evidence type="ECO:0000256" key="2">
    <source>
        <dbReference type="ARBA" id="ARBA00004651"/>
    </source>
</evidence>
<dbReference type="Pfam" id="PF02518">
    <property type="entry name" value="HATPase_c"/>
    <property type="match status" value="1"/>
</dbReference>
<dbReference type="InterPro" id="IPR005467">
    <property type="entry name" value="His_kinase_dom"/>
</dbReference>
<comment type="catalytic activity">
    <reaction evidence="1">
        <text>ATP + protein L-histidine = ADP + protein N-phospho-L-histidine.</text>
        <dbReference type="EC" id="2.7.13.3"/>
    </reaction>
</comment>
<reference evidence="16" key="1">
    <citation type="submission" date="2022-11" db="EMBL/GenBank/DDBJ databases">
        <title>High-quality draft genome sequence of Galbibacter sp. strain CMA-7.</title>
        <authorList>
            <person name="Wei L."/>
            <person name="Dong C."/>
            <person name="Shao Z."/>
        </authorList>
    </citation>
    <scope>NUCLEOTIDE SEQUENCE</scope>
    <source>
        <strain evidence="16">CMA-7</strain>
    </source>
</reference>
<dbReference type="Gene3D" id="1.25.40.10">
    <property type="entry name" value="Tetratricopeptide repeat domain"/>
    <property type="match status" value="2"/>
</dbReference>
<evidence type="ECO:0000256" key="5">
    <source>
        <dbReference type="ARBA" id="ARBA00022553"/>
    </source>
</evidence>
<feature type="transmembrane region" description="Helical" evidence="13">
    <location>
        <begin position="404"/>
        <end position="423"/>
    </location>
</feature>
<keyword evidence="12" id="KW-0175">Coiled coil</keyword>
<dbReference type="PRINTS" id="PR00344">
    <property type="entry name" value="BCTRLSENSOR"/>
</dbReference>
<dbReference type="InterPro" id="IPR036097">
    <property type="entry name" value="HisK_dim/P_sf"/>
</dbReference>
<evidence type="ECO:0000256" key="3">
    <source>
        <dbReference type="ARBA" id="ARBA00012438"/>
    </source>
</evidence>
<dbReference type="Pfam" id="PF00512">
    <property type="entry name" value="HisKA"/>
    <property type="match status" value="1"/>
</dbReference>
<dbReference type="InterPro" id="IPR003661">
    <property type="entry name" value="HisK_dim/P_dom"/>
</dbReference>
<dbReference type="SMART" id="SM00388">
    <property type="entry name" value="HisKA"/>
    <property type="match status" value="1"/>
</dbReference>
<dbReference type="SMART" id="SM00028">
    <property type="entry name" value="TPR"/>
    <property type="match status" value="6"/>
</dbReference>
<evidence type="ECO:0000256" key="1">
    <source>
        <dbReference type="ARBA" id="ARBA00000085"/>
    </source>
</evidence>
<proteinExistence type="predicted"/>
<feature type="chain" id="PRO_5045526165" description="histidine kinase" evidence="14">
    <location>
        <begin position="21"/>
        <end position="682"/>
    </location>
</feature>
<dbReference type="InterPro" id="IPR011990">
    <property type="entry name" value="TPR-like_helical_dom_sf"/>
</dbReference>
<evidence type="ECO:0000256" key="6">
    <source>
        <dbReference type="ARBA" id="ARBA00022679"/>
    </source>
</evidence>
<feature type="repeat" description="TPR" evidence="11">
    <location>
        <begin position="173"/>
        <end position="206"/>
    </location>
</feature>
<dbReference type="SUPFAM" id="SSF55874">
    <property type="entry name" value="ATPase domain of HSP90 chaperone/DNA topoisomerase II/histidine kinase"/>
    <property type="match status" value="1"/>
</dbReference>
<dbReference type="SMART" id="SM00387">
    <property type="entry name" value="HATPase_c"/>
    <property type="match status" value="1"/>
</dbReference>
<gene>
    <name evidence="16" type="ORF">OSR52_02815</name>
</gene>
<dbReference type="Pfam" id="PF13374">
    <property type="entry name" value="TPR_10"/>
    <property type="match status" value="1"/>
</dbReference>
<feature type="repeat" description="TPR" evidence="11">
    <location>
        <begin position="253"/>
        <end position="286"/>
    </location>
</feature>
<evidence type="ECO:0000256" key="12">
    <source>
        <dbReference type="SAM" id="Coils"/>
    </source>
</evidence>
<dbReference type="InterPro" id="IPR004358">
    <property type="entry name" value="Sig_transdc_His_kin-like_C"/>
</dbReference>
<dbReference type="Gene3D" id="3.30.565.10">
    <property type="entry name" value="Histidine kinase-like ATPase, C-terminal domain"/>
    <property type="match status" value="1"/>
</dbReference>
<dbReference type="Proteomes" id="UP001153642">
    <property type="component" value="Unassembled WGS sequence"/>
</dbReference>
<dbReference type="SUPFAM" id="SSF47384">
    <property type="entry name" value="Homodimeric domain of signal transducing histidine kinase"/>
    <property type="match status" value="1"/>
</dbReference>
<keyword evidence="6" id="KW-0808">Transferase</keyword>
<dbReference type="InterPro" id="IPR019734">
    <property type="entry name" value="TPR_rpt"/>
</dbReference>
<keyword evidence="9 13" id="KW-1133">Transmembrane helix</keyword>
<keyword evidence="17" id="KW-1185">Reference proteome</keyword>
<name>A0ABT6FNF3_9FLAO</name>
<dbReference type="PROSITE" id="PS50005">
    <property type="entry name" value="TPR"/>
    <property type="match status" value="2"/>
</dbReference>